<dbReference type="PANTHER" id="PTHR10925:SF5">
    <property type="entry name" value="RNA CYTIDINE ACETYLTRANSFERASE"/>
    <property type="match status" value="1"/>
</dbReference>
<dbReference type="SUPFAM" id="SSF55729">
    <property type="entry name" value="Acyl-CoA N-acyltransferases (Nat)"/>
    <property type="match status" value="1"/>
</dbReference>
<dbReference type="Gene3D" id="3.40.630.30">
    <property type="match status" value="1"/>
</dbReference>
<dbReference type="Gene3D" id="3.40.50.300">
    <property type="entry name" value="P-loop containing nucleotide triphosphate hydrolases"/>
    <property type="match status" value="1"/>
</dbReference>
<comment type="catalytic activity">
    <reaction evidence="11">
        <text>a cytidine in mRNA + acetyl-CoA + ATP + H2O = an N(4)-acetylcytidine in mRNA + ADP + phosphate + CoA + H(+)</text>
        <dbReference type="Rhea" id="RHEA:58480"/>
        <dbReference type="Rhea" id="RHEA-COMP:15145"/>
        <dbReference type="Rhea" id="RHEA-COMP:15146"/>
        <dbReference type="ChEBI" id="CHEBI:15377"/>
        <dbReference type="ChEBI" id="CHEBI:15378"/>
        <dbReference type="ChEBI" id="CHEBI:30616"/>
        <dbReference type="ChEBI" id="CHEBI:43474"/>
        <dbReference type="ChEBI" id="CHEBI:57287"/>
        <dbReference type="ChEBI" id="CHEBI:57288"/>
        <dbReference type="ChEBI" id="CHEBI:74900"/>
        <dbReference type="ChEBI" id="CHEBI:82748"/>
        <dbReference type="ChEBI" id="CHEBI:456216"/>
    </reaction>
</comment>
<dbReference type="InterPro" id="IPR016181">
    <property type="entry name" value="Acyl_CoA_acyltransferase"/>
</dbReference>
<keyword evidence="18" id="KW-1185">Reference proteome</keyword>
<comment type="catalytic activity">
    <reaction evidence="9">
        <text>a cytidine in tRNA + acetyl-CoA + ATP + H2O = an N(4)-acetylcytidine in tRNA + ADP + phosphate + CoA + H(+)</text>
        <dbReference type="Rhea" id="RHEA:53876"/>
        <dbReference type="Rhea" id="RHEA-COMP:13670"/>
        <dbReference type="Rhea" id="RHEA-COMP:13671"/>
        <dbReference type="ChEBI" id="CHEBI:15377"/>
        <dbReference type="ChEBI" id="CHEBI:15378"/>
        <dbReference type="ChEBI" id="CHEBI:30616"/>
        <dbReference type="ChEBI" id="CHEBI:43474"/>
        <dbReference type="ChEBI" id="CHEBI:57287"/>
        <dbReference type="ChEBI" id="CHEBI:57288"/>
        <dbReference type="ChEBI" id="CHEBI:74900"/>
        <dbReference type="ChEBI" id="CHEBI:82748"/>
        <dbReference type="ChEBI" id="CHEBI:456216"/>
    </reaction>
</comment>
<dbReference type="RefSeq" id="WP_188879485.1">
    <property type="nucleotide sequence ID" value="NZ_BMOQ01000007.1"/>
</dbReference>
<dbReference type="InterPro" id="IPR053477">
    <property type="entry name" value="tRNA_Cytidine_AcTrnsfr"/>
</dbReference>
<dbReference type="GO" id="GO:1990883">
    <property type="term" value="F:18S rRNA cytidine N-acetyltransferase activity"/>
    <property type="evidence" value="ECO:0007669"/>
    <property type="project" value="TreeGrafter"/>
</dbReference>
<protein>
    <recommendedName>
        <fullName evidence="12">tRNA(Met) cytidine acetyltransferase TmcA</fullName>
        <ecNumber evidence="12">2.3.1.193</ecNumber>
    </recommendedName>
</protein>
<evidence type="ECO:0000256" key="11">
    <source>
        <dbReference type="ARBA" id="ARBA00049914"/>
    </source>
</evidence>
<dbReference type="EMBL" id="BMOQ01000007">
    <property type="protein sequence ID" value="GGN23069.1"/>
    <property type="molecule type" value="Genomic_DNA"/>
</dbReference>
<feature type="binding site" evidence="12">
    <location>
        <begin position="539"/>
        <end position="541"/>
    </location>
    <ligand>
        <name>acetyl-CoA</name>
        <dbReference type="ChEBI" id="CHEBI:57288"/>
    </ligand>
</feature>
<feature type="binding site" evidence="12">
    <location>
        <position position="223"/>
    </location>
    <ligand>
        <name>ATP</name>
        <dbReference type="ChEBI" id="CHEBI:30616"/>
    </ligand>
</feature>
<keyword evidence="7 12" id="KW-0694">RNA-binding</keyword>
<name>A0A830GFB8_9EURY</name>
<dbReference type="NCBIfam" id="NF041296">
    <property type="entry name" value="RNAactase_tcmA_Halo"/>
    <property type="match status" value="1"/>
</dbReference>
<dbReference type="InterPro" id="IPR032672">
    <property type="entry name" value="TmcA/NAT10/Kre33"/>
</dbReference>
<dbReference type="InterPro" id="IPR007807">
    <property type="entry name" value="TcmA/NAT10_helicase"/>
</dbReference>
<dbReference type="Gene3D" id="3.40.50.11040">
    <property type="match status" value="1"/>
</dbReference>
<keyword evidence="8 12" id="KW-0012">Acyltransferase</keyword>
<dbReference type="EC" id="2.3.1.193" evidence="12"/>
<dbReference type="HAMAP" id="MF_01886">
    <property type="entry name" value="tRNA_acetyltr_TmcA"/>
    <property type="match status" value="1"/>
</dbReference>
<comment type="caution">
    <text evidence="12">Lacks conserved residue(s) required for the propagation of feature annotation.</text>
</comment>
<sequence length="779" mass="82390">MTVGETAAALRAEARETNERRLLVLADETDGNENRDARGAGDGGDGTDRGLAAAIDALDDAGIDRAETTVVGHRDGIGCERLEPRETGDLLGTTRDAVVYDARDECRPNALGRVAGAVDGGGLLILVTPPLDAWSARRDRFDAGMAVPPFGVEDVSGRFRTRLVDTLRTHRGVGIVALDESGETAVDDGRTRPAPRLPSPGPSVPDDHAFPTAAYEACLTGDQVAAVRAFEALRDTGRAVVCEADRGRGKTSAAGLAAAGLAVEGRDVLVTAPSFRGIEELFARAAELCDALGVASERTETTRLVLAGGGSIRYAKPPESVDVLDDCDVLLVDEAAALPVRLLERFLDADAVGFTTTVHGYEGAGRGFDVRFRDVLAGTGLDVTDVRLDEPIRYAAGDPVEVWAFHALLLDARPPVDPLVADADPAGCAYDALDGDALLADETLLREAFGLLVAAHYRTEPDDLARMIDAPNLDVRALRANGHVVAVALLAREGGLDAATREAMYTGERVKGNMLPDVLTSQLRDEHAAAPVGTRVVRIATHHAARSRGLGSALLDGVRDEFDGRDWLGVGYGATPALLRFWARNGFSTVHLSTTRNDASGEYSALMLDPLSADGRALAARHESWFADRIAGVLADSLHDLDPDVARAALAACDATPDPGLGENAWRVVAGSAYGSAMYSVDPEPVRRLAVCALVRDDAPPLLSDAAGVDIDGEAEVERRERLFVLKLLQCRPWDAVADELGYHSSGQAMRAFGDALRPLCDAWGGEAAAAERARHGDE</sequence>
<dbReference type="SUPFAM" id="SSF52540">
    <property type="entry name" value="P-loop containing nucleoside triphosphate hydrolases"/>
    <property type="match status" value="1"/>
</dbReference>
<evidence type="ECO:0000256" key="6">
    <source>
        <dbReference type="ARBA" id="ARBA00022840"/>
    </source>
</evidence>
<dbReference type="GO" id="GO:0000049">
    <property type="term" value="F:tRNA binding"/>
    <property type="evidence" value="ECO:0007669"/>
    <property type="project" value="UniProtKB-UniRule"/>
</dbReference>
<evidence type="ECO:0000256" key="7">
    <source>
        <dbReference type="ARBA" id="ARBA00022884"/>
    </source>
</evidence>
<keyword evidence="5 12" id="KW-0547">Nucleotide-binding</keyword>
<evidence type="ECO:0000259" key="16">
    <source>
        <dbReference type="Pfam" id="PF13718"/>
    </source>
</evidence>
<evidence type="ECO:0000256" key="2">
    <source>
        <dbReference type="ARBA" id="ARBA00022555"/>
    </source>
</evidence>
<feature type="binding site" evidence="12">
    <location>
        <position position="584"/>
    </location>
    <ligand>
        <name>acetyl-CoA</name>
        <dbReference type="ChEBI" id="CHEBI:57288"/>
    </ligand>
</feature>
<keyword evidence="2 12" id="KW-0820">tRNA-binding</keyword>
<evidence type="ECO:0000256" key="1">
    <source>
        <dbReference type="ARBA" id="ARBA00022490"/>
    </source>
</evidence>
<dbReference type="InterPro" id="IPR024914">
    <property type="entry name" value="tRNA_acetyltr_TmcA"/>
</dbReference>
<evidence type="ECO:0000259" key="14">
    <source>
        <dbReference type="Pfam" id="PF05127"/>
    </source>
</evidence>
<feature type="domain" description="TcmA/NAT10 helicase" evidence="14">
    <location>
        <begin position="242"/>
        <end position="411"/>
    </location>
</feature>
<dbReference type="Proteomes" id="UP000608850">
    <property type="component" value="Unassembled WGS sequence"/>
</dbReference>
<keyword evidence="1 12" id="KW-0963">Cytoplasm</keyword>
<dbReference type="GO" id="GO:1904812">
    <property type="term" value="P:rRNA acetylation involved in maturation of SSU-rRNA"/>
    <property type="evidence" value="ECO:0007669"/>
    <property type="project" value="TreeGrafter"/>
</dbReference>
<evidence type="ECO:0000313" key="18">
    <source>
        <dbReference type="Proteomes" id="UP000608850"/>
    </source>
</evidence>
<dbReference type="InterPro" id="IPR027417">
    <property type="entry name" value="P-loop_NTPase"/>
</dbReference>
<comment type="catalytic activity">
    <reaction evidence="10">
        <text>a cytidine in RNA + acetyl-CoA + ATP + H2O = an N(4)-acetylcytidine in RNA + ADP + phosphate + CoA + H(+)</text>
        <dbReference type="Rhea" id="RHEA:82211"/>
        <dbReference type="Rhea" id="RHEA-COMP:15704"/>
        <dbReference type="Rhea" id="RHEA-COMP:19834"/>
        <dbReference type="ChEBI" id="CHEBI:15377"/>
        <dbReference type="ChEBI" id="CHEBI:15378"/>
        <dbReference type="ChEBI" id="CHEBI:30616"/>
        <dbReference type="ChEBI" id="CHEBI:43474"/>
        <dbReference type="ChEBI" id="CHEBI:57287"/>
        <dbReference type="ChEBI" id="CHEBI:57288"/>
        <dbReference type="ChEBI" id="CHEBI:74900"/>
        <dbReference type="ChEBI" id="CHEBI:82748"/>
        <dbReference type="ChEBI" id="CHEBI:456216"/>
    </reaction>
</comment>
<feature type="domain" description="N-acetyltransferase" evidence="16">
    <location>
        <begin position="566"/>
        <end position="611"/>
    </location>
</feature>
<dbReference type="GO" id="GO:0051392">
    <property type="term" value="F:tRNA cytidine N4-acetyltransferase activity"/>
    <property type="evidence" value="ECO:0007669"/>
    <property type="project" value="UniProtKB-UniRule"/>
</dbReference>
<feature type="domain" description="N-acetyltransferase" evidence="16">
    <location>
        <begin position="449"/>
        <end position="562"/>
    </location>
</feature>
<evidence type="ECO:0000256" key="8">
    <source>
        <dbReference type="ARBA" id="ARBA00023315"/>
    </source>
</evidence>
<keyword evidence="3 12" id="KW-0808">Transferase</keyword>
<dbReference type="Pfam" id="PF05127">
    <property type="entry name" value="NAT10_TcmA_helicase"/>
    <property type="match status" value="1"/>
</dbReference>
<evidence type="ECO:0000256" key="9">
    <source>
        <dbReference type="ARBA" id="ARBA00049883"/>
    </source>
</evidence>
<evidence type="ECO:0000256" key="12">
    <source>
        <dbReference type="HAMAP-Rule" id="MF_01886"/>
    </source>
</evidence>
<feature type="binding site" evidence="12">
    <location>
        <position position="393"/>
    </location>
    <ligand>
        <name>ATP</name>
        <dbReference type="ChEBI" id="CHEBI:30616"/>
    </ligand>
</feature>
<evidence type="ECO:0000259" key="15">
    <source>
        <dbReference type="Pfam" id="PF08351"/>
    </source>
</evidence>
<evidence type="ECO:0000256" key="4">
    <source>
        <dbReference type="ARBA" id="ARBA00022694"/>
    </source>
</evidence>
<accession>A0A830GFB8</accession>
<dbReference type="Pfam" id="PF13718">
    <property type="entry name" value="GNAT_acetyltr_2"/>
    <property type="match status" value="2"/>
</dbReference>
<evidence type="ECO:0000256" key="5">
    <source>
        <dbReference type="ARBA" id="ARBA00022741"/>
    </source>
</evidence>
<comment type="similarity">
    <text evidence="12">Belongs to the TmcA family.</text>
</comment>
<evidence type="ECO:0000256" key="3">
    <source>
        <dbReference type="ARBA" id="ARBA00022679"/>
    </source>
</evidence>
<dbReference type="AlphaFoldDB" id="A0A830GFB8"/>
<comment type="function">
    <text evidence="12">Catalyzes the formation of N(4)-acetylcytidine (ac(4)C) at the wobble position of tRNA(Met), by using acetyl-CoA as an acetyl donor and ATP (or GTP).</text>
</comment>
<dbReference type="PANTHER" id="PTHR10925">
    <property type="entry name" value="N-ACETYLTRANSFERASE 10"/>
    <property type="match status" value="1"/>
</dbReference>
<evidence type="ECO:0000256" key="10">
    <source>
        <dbReference type="ARBA" id="ARBA00049889"/>
    </source>
</evidence>
<comment type="catalytic activity">
    <reaction evidence="12">
        <text>cytidine(34) in elongator tRNA(Met) + acetyl-CoA + ATP + H2O = N(4)-acetylcytidine(34) in elongator tRNA(Met) + ADP + phosphate + CoA + H(+)</text>
        <dbReference type="Rhea" id="RHEA:43788"/>
        <dbReference type="Rhea" id="RHEA-COMP:10693"/>
        <dbReference type="Rhea" id="RHEA-COMP:10694"/>
        <dbReference type="ChEBI" id="CHEBI:15377"/>
        <dbReference type="ChEBI" id="CHEBI:15378"/>
        <dbReference type="ChEBI" id="CHEBI:30616"/>
        <dbReference type="ChEBI" id="CHEBI:43474"/>
        <dbReference type="ChEBI" id="CHEBI:57287"/>
        <dbReference type="ChEBI" id="CHEBI:57288"/>
        <dbReference type="ChEBI" id="CHEBI:74900"/>
        <dbReference type="ChEBI" id="CHEBI:82748"/>
        <dbReference type="ChEBI" id="CHEBI:456216"/>
        <dbReference type="EC" id="2.3.1.193"/>
    </reaction>
</comment>
<gene>
    <name evidence="12" type="primary">tmcA</name>
    <name evidence="17" type="ORF">GCM10009021_25850</name>
</gene>
<dbReference type="GO" id="GO:0005737">
    <property type="term" value="C:cytoplasm"/>
    <property type="evidence" value="ECO:0007669"/>
    <property type="project" value="UniProtKB-SubCell"/>
</dbReference>
<evidence type="ECO:0000313" key="17">
    <source>
        <dbReference type="EMBL" id="GGN23069.1"/>
    </source>
</evidence>
<dbReference type="OrthoDB" id="312894at2157"/>
<feature type="region of interest" description="Disordered" evidence="13">
    <location>
        <begin position="180"/>
        <end position="204"/>
    </location>
</feature>
<comment type="caution">
    <text evidence="17">The sequence shown here is derived from an EMBL/GenBank/DDBJ whole genome shotgun (WGS) entry which is preliminary data.</text>
</comment>
<dbReference type="InterPro" id="IPR013562">
    <property type="entry name" value="TmcA/NAT10_N"/>
</dbReference>
<comment type="subcellular location">
    <subcellularLocation>
        <location evidence="12">Cytoplasm</location>
    </subcellularLocation>
</comment>
<dbReference type="GO" id="GO:0051391">
    <property type="term" value="P:tRNA acetylation"/>
    <property type="evidence" value="ECO:0007669"/>
    <property type="project" value="UniProtKB-UniRule"/>
</dbReference>
<keyword evidence="4 12" id="KW-0819">tRNA processing</keyword>
<dbReference type="Pfam" id="PF08351">
    <property type="entry name" value="TmcA_N"/>
    <property type="match status" value="1"/>
</dbReference>
<reference evidence="17 18" key="1">
    <citation type="journal article" date="2019" name="Int. J. Syst. Evol. Microbiol.">
        <title>The Global Catalogue of Microorganisms (GCM) 10K type strain sequencing project: providing services to taxonomists for standard genome sequencing and annotation.</title>
        <authorList>
            <consortium name="The Broad Institute Genomics Platform"/>
            <consortium name="The Broad Institute Genome Sequencing Center for Infectious Disease"/>
            <person name="Wu L."/>
            <person name="Ma J."/>
        </authorList>
    </citation>
    <scope>NUCLEOTIDE SEQUENCE [LARGE SCALE GENOMIC DNA]</scope>
    <source>
        <strain evidence="17 18">JCM 16331</strain>
    </source>
</reference>
<keyword evidence="6 12" id="KW-0067">ATP-binding</keyword>
<evidence type="ECO:0000256" key="13">
    <source>
        <dbReference type="SAM" id="MobiDB-lite"/>
    </source>
</evidence>
<organism evidence="17 18">
    <name type="scientific">Halarchaeum nitratireducens</name>
    <dbReference type="NCBI Taxonomy" id="489913"/>
    <lineage>
        <taxon>Archaea</taxon>
        <taxon>Methanobacteriati</taxon>
        <taxon>Methanobacteriota</taxon>
        <taxon>Stenosarchaea group</taxon>
        <taxon>Halobacteria</taxon>
        <taxon>Halobacteriales</taxon>
        <taxon>Halobacteriaceae</taxon>
    </lineage>
</organism>
<proteinExistence type="inferred from homology"/>
<feature type="region of interest" description="Disordered" evidence="13">
    <location>
        <begin position="25"/>
        <end position="48"/>
    </location>
</feature>
<dbReference type="InterPro" id="IPR000182">
    <property type="entry name" value="GNAT_dom"/>
</dbReference>
<dbReference type="GO" id="GO:0005524">
    <property type="term" value="F:ATP binding"/>
    <property type="evidence" value="ECO:0007669"/>
    <property type="project" value="UniProtKB-UniRule"/>
</dbReference>
<feature type="domain" description="TmcA/NAT10 N-terminal" evidence="15">
    <location>
        <begin position="7"/>
        <end position="176"/>
    </location>
</feature>
<dbReference type="GO" id="GO:0002101">
    <property type="term" value="P:tRNA wobble cytosine modification"/>
    <property type="evidence" value="ECO:0007669"/>
    <property type="project" value="UniProtKB-UniRule"/>
</dbReference>